<dbReference type="InterPro" id="IPR020683">
    <property type="entry name" value="DUF3447"/>
</dbReference>
<feature type="repeat" description="ANK" evidence="3">
    <location>
        <begin position="374"/>
        <end position="406"/>
    </location>
</feature>
<dbReference type="VEuPathDB" id="TrichDB:TVAGG3_0265460"/>
<dbReference type="Pfam" id="PF13606">
    <property type="entry name" value="Ank_3"/>
    <property type="match status" value="1"/>
</dbReference>
<dbReference type="SUPFAM" id="SSF48403">
    <property type="entry name" value="Ankyrin repeat"/>
    <property type="match status" value="2"/>
</dbReference>
<evidence type="ECO:0000313" key="5">
    <source>
        <dbReference type="EMBL" id="EAY22623.1"/>
    </source>
</evidence>
<reference evidence="5" key="2">
    <citation type="journal article" date="2007" name="Science">
        <title>Draft genome sequence of the sexually transmitted pathogen Trichomonas vaginalis.</title>
        <authorList>
            <person name="Carlton J.M."/>
            <person name="Hirt R.P."/>
            <person name="Silva J.C."/>
            <person name="Delcher A.L."/>
            <person name="Schatz M."/>
            <person name="Zhao Q."/>
            <person name="Wortman J.R."/>
            <person name="Bidwell S.L."/>
            <person name="Alsmark U.C.M."/>
            <person name="Besteiro S."/>
            <person name="Sicheritz-Ponten T."/>
            <person name="Noel C.J."/>
            <person name="Dacks J.B."/>
            <person name="Foster P.G."/>
            <person name="Simillion C."/>
            <person name="Van de Peer Y."/>
            <person name="Miranda-Saavedra D."/>
            <person name="Barton G.J."/>
            <person name="Westrop G.D."/>
            <person name="Mueller S."/>
            <person name="Dessi D."/>
            <person name="Fiori P.L."/>
            <person name="Ren Q."/>
            <person name="Paulsen I."/>
            <person name="Zhang H."/>
            <person name="Bastida-Corcuera F.D."/>
            <person name="Simoes-Barbosa A."/>
            <person name="Brown M.T."/>
            <person name="Hayes R.D."/>
            <person name="Mukherjee M."/>
            <person name="Okumura C.Y."/>
            <person name="Schneider R."/>
            <person name="Smith A.J."/>
            <person name="Vanacova S."/>
            <person name="Villalvazo M."/>
            <person name="Haas B.J."/>
            <person name="Pertea M."/>
            <person name="Feldblyum T.V."/>
            <person name="Utterback T.R."/>
            <person name="Shu C.L."/>
            <person name="Osoegawa K."/>
            <person name="de Jong P.J."/>
            <person name="Hrdy I."/>
            <person name="Horvathova L."/>
            <person name="Zubacova Z."/>
            <person name="Dolezal P."/>
            <person name="Malik S.B."/>
            <person name="Logsdon J.M. Jr."/>
            <person name="Henze K."/>
            <person name="Gupta A."/>
            <person name="Wang C.C."/>
            <person name="Dunne R.L."/>
            <person name="Upcroft J.A."/>
            <person name="Upcroft P."/>
            <person name="White O."/>
            <person name="Salzberg S.L."/>
            <person name="Tang P."/>
            <person name="Chiu C.-H."/>
            <person name="Lee Y.-S."/>
            <person name="Embley T.M."/>
            <person name="Coombs G.H."/>
            <person name="Mottram J.C."/>
            <person name="Tachezy J."/>
            <person name="Fraser-Liggett C.M."/>
            <person name="Johnson P.J."/>
        </authorList>
    </citation>
    <scope>NUCLEOTIDE SEQUENCE [LARGE SCALE GENOMIC DNA]</scope>
    <source>
        <strain evidence="5">G3</strain>
    </source>
</reference>
<dbReference type="InterPro" id="IPR002110">
    <property type="entry name" value="Ankyrin_rpt"/>
</dbReference>
<sequence length="527" mass="59816">MSNNSCIPCSFSQFQDAINIIWSLNENNFDLVIKKTIEHLDNKVVNSIDVFNALISLYHVKIHLLQSIFNVISHISKIFEMKNLNLNIEDSPLKSMLIQANILESTNNDEYHTLRDFKMSIPSLNPINFSLINDDFLQFIKYTDDVSNYDSQLVNVQYEKNPYLSLLDAAAFYGSFKIFTYLFKPFRITKQTFCLACFGGNINIVRLLLEHKNKFSIDSNCIENAIINHHDNVADYLLSKFNLTYSWSSTLSTNNLYFFFKKLRESNNINEFDDNDENAILCCARYDNKNLMKYLISIGANIESVDKSKRTPLIVAADVGNYKIIKCLLKNGANINKKTASGSTALLRSCYSGNVNCCKILLEKGANTEIKNDYGMTPLLIACSHNYEDIIEMLLNYNACFVTVDNGGRNCLEICIKNNNLKCLQALLNHKANPNIANSNGLTPLQLAAKLGNSNIVKALLKSKANPYTKDPNGKTAREIADELGFDHIVHVLDHETKNICLVQKLRISSSFRNLYDFNNYFLSEIV</sequence>
<dbReference type="STRING" id="5722.A2D9X5"/>
<dbReference type="OrthoDB" id="6718656at2759"/>
<protein>
    <recommendedName>
        <fullName evidence="4">DUF3447 domain-containing protein</fullName>
    </recommendedName>
</protein>
<dbReference type="PANTHER" id="PTHR24198">
    <property type="entry name" value="ANKYRIN REPEAT AND PROTEIN KINASE DOMAIN-CONTAINING PROTEIN"/>
    <property type="match status" value="1"/>
</dbReference>
<dbReference type="PANTHER" id="PTHR24198:SF165">
    <property type="entry name" value="ANKYRIN REPEAT-CONTAINING PROTEIN-RELATED"/>
    <property type="match status" value="1"/>
</dbReference>
<dbReference type="InParanoid" id="A2D9X5"/>
<dbReference type="AlphaFoldDB" id="A2D9X5"/>
<reference evidence="5" key="1">
    <citation type="submission" date="2006-10" db="EMBL/GenBank/DDBJ databases">
        <authorList>
            <person name="Amadeo P."/>
            <person name="Zhao Q."/>
            <person name="Wortman J."/>
            <person name="Fraser-Liggett C."/>
            <person name="Carlton J."/>
        </authorList>
    </citation>
    <scope>NUCLEOTIDE SEQUENCE</scope>
    <source>
        <strain evidence="5">G3</strain>
    </source>
</reference>
<dbReference type="InterPro" id="IPR036770">
    <property type="entry name" value="Ankyrin_rpt-contain_sf"/>
</dbReference>
<organism evidence="5 6">
    <name type="scientific">Trichomonas vaginalis (strain ATCC PRA-98 / G3)</name>
    <dbReference type="NCBI Taxonomy" id="412133"/>
    <lineage>
        <taxon>Eukaryota</taxon>
        <taxon>Metamonada</taxon>
        <taxon>Parabasalia</taxon>
        <taxon>Trichomonadida</taxon>
        <taxon>Trichomonadidae</taxon>
        <taxon>Trichomonas</taxon>
    </lineage>
</organism>
<evidence type="ECO:0000256" key="2">
    <source>
        <dbReference type="ARBA" id="ARBA00023043"/>
    </source>
</evidence>
<feature type="repeat" description="ANK" evidence="3">
    <location>
        <begin position="341"/>
        <end position="373"/>
    </location>
</feature>
<dbReference type="Proteomes" id="UP000001542">
    <property type="component" value="Unassembled WGS sequence"/>
</dbReference>
<proteinExistence type="predicted"/>
<dbReference type="RefSeq" id="XP_001583609.1">
    <property type="nucleotide sequence ID" value="XM_001583559.1"/>
</dbReference>
<feature type="repeat" description="ANK" evidence="3">
    <location>
        <begin position="308"/>
        <end position="340"/>
    </location>
</feature>
<dbReference type="VEuPathDB" id="TrichDB:TVAG_475510"/>
<dbReference type="EMBL" id="DS113182">
    <property type="protein sequence ID" value="EAY22623.1"/>
    <property type="molecule type" value="Genomic_DNA"/>
</dbReference>
<evidence type="ECO:0000313" key="6">
    <source>
        <dbReference type="Proteomes" id="UP000001542"/>
    </source>
</evidence>
<keyword evidence="2 3" id="KW-0040">ANK repeat</keyword>
<feature type="repeat" description="ANK" evidence="3">
    <location>
        <begin position="440"/>
        <end position="472"/>
    </location>
</feature>
<evidence type="ECO:0000256" key="3">
    <source>
        <dbReference type="PROSITE-ProRule" id="PRU00023"/>
    </source>
</evidence>
<dbReference type="Pfam" id="PF11929">
    <property type="entry name" value="DUF3447"/>
    <property type="match status" value="1"/>
</dbReference>
<evidence type="ECO:0000259" key="4">
    <source>
        <dbReference type="Pfam" id="PF11929"/>
    </source>
</evidence>
<dbReference type="SMART" id="SM00248">
    <property type="entry name" value="ANK"/>
    <property type="match status" value="7"/>
</dbReference>
<dbReference type="Gene3D" id="1.25.40.20">
    <property type="entry name" value="Ankyrin repeat-containing domain"/>
    <property type="match status" value="3"/>
</dbReference>
<dbReference type="PROSITE" id="PS50297">
    <property type="entry name" value="ANK_REP_REGION"/>
    <property type="match status" value="4"/>
</dbReference>
<keyword evidence="6" id="KW-1185">Reference proteome</keyword>
<dbReference type="eggNOG" id="KOG0504">
    <property type="taxonomic scope" value="Eukaryota"/>
</dbReference>
<evidence type="ECO:0000256" key="1">
    <source>
        <dbReference type="ARBA" id="ARBA00022737"/>
    </source>
</evidence>
<gene>
    <name evidence="5" type="ORF">TVAG_475510</name>
</gene>
<dbReference type="Pfam" id="PF12796">
    <property type="entry name" value="Ank_2"/>
    <property type="match status" value="2"/>
</dbReference>
<feature type="domain" description="DUF3447" evidence="4">
    <location>
        <begin position="186"/>
        <end position="260"/>
    </location>
</feature>
<name>A2D9X5_TRIV3</name>
<dbReference type="SMR" id="A2D9X5"/>
<keyword evidence="1" id="KW-0677">Repeat</keyword>
<dbReference type="PROSITE" id="PS50088">
    <property type="entry name" value="ANK_REPEAT"/>
    <property type="match status" value="4"/>
</dbReference>
<accession>A2D9X5</accession>
<dbReference type="KEGG" id="tva:5468201"/>